<dbReference type="Proteomes" id="UP000789396">
    <property type="component" value="Unassembled WGS sequence"/>
</dbReference>
<sequence length="58" mass="5934">AVVILGGGVIGSSIAYHITLLNKDPNLKVTVVEQTAIGCAASGPLQDLARKSFQTTPV</sequence>
<feature type="non-terminal residue" evidence="2">
    <location>
        <position position="58"/>
    </location>
</feature>
<dbReference type="EMBL" id="CAJVPZ010001165">
    <property type="protein sequence ID" value="CAG8485889.1"/>
    <property type="molecule type" value="Genomic_DNA"/>
</dbReference>
<organism evidence="2 3">
    <name type="scientific">Racocetra fulgida</name>
    <dbReference type="NCBI Taxonomy" id="60492"/>
    <lineage>
        <taxon>Eukaryota</taxon>
        <taxon>Fungi</taxon>
        <taxon>Fungi incertae sedis</taxon>
        <taxon>Mucoromycota</taxon>
        <taxon>Glomeromycotina</taxon>
        <taxon>Glomeromycetes</taxon>
        <taxon>Diversisporales</taxon>
        <taxon>Gigasporaceae</taxon>
        <taxon>Racocetra</taxon>
    </lineage>
</organism>
<comment type="caution">
    <text evidence="2">The sequence shown here is derived from an EMBL/GenBank/DDBJ whole genome shotgun (WGS) entry which is preliminary data.</text>
</comment>
<evidence type="ECO:0000259" key="1">
    <source>
        <dbReference type="Pfam" id="PF01266"/>
    </source>
</evidence>
<dbReference type="InterPro" id="IPR006076">
    <property type="entry name" value="FAD-dep_OxRdtase"/>
</dbReference>
<dbReference type="AlphaFoldDB" id="A0A9N8Z9Y6"/>
<proteinExistence type="predicted"/>
<evidence type="ECO:0000313" key="3">
    <source>
        <dbReference type="Proteomes" id="UP000789396"/>
    </source>
</evidence>
<dbReference type="Gene3D" id="3.50.50.60">
    <property type="entry name" value="FAD/NAD(P)-binding domain"/>
    <property type="match status" value="1"/>
</dbReference>
<dbReference type="Pfam" id="PF01266">
    <property type="entry name" value="DAO"/>
    <property type="match status" value="1"/>
</dbReference>
<reference evidence="2" key="1">
    <citation type="submission" date="2021-06" db="EMBL/GenBank/DDBJ databases">
        <authorList>
            <person name="Kallberg Y."/>
            <person name="Tangrot J."/>
            <person name="Rosling A."/>
        </authorList>
    </citation>
    <scope>NUCLEOTIDE SEQUENCE</scope>
    <source>
        <strain evidence="2">IN212</strain>
    </source>
</reference>
<name>A0A9N8Z9Y6_9GLOM</name>
<keyword evidence="3" id="KW-1185">Reference proteome</keyword>
<accession>A0A9N8Z9Y6</accession>
<dbReference type="InterPro" id="IPR036188">
    <property type="entry name" value="FAD/NAD-bd_sf"/>
</dbReference>
<dbReference type="SUPFAM" id="SSF51905">
    <property type="entry name" value="FAD/NAD(P)-binding domain"/>
    <property type="match status" value="1"/>
</dbReference>
<protein>
    <submittedName>
        <fullName evidence="2">14169_t:CDS:1</fullName>
    </submittedName>
</protein>
<feature type="domain" description="FAD dependent oxidoreductase" evidence="1">
    <location>
        <begin position="2"/>
        <end position="43"/>
    </location>
</feature>
<gene>
    <name evidence="2" type="ORF">RFULGI_LOCUS1757</name>
</gene>
<dbReference type="OrthoDB" id="498204at2759"/>
<evidence type="ECO:0000313" key="2">
    <source>
        <dbReference type="EMBL" id="CAG8485889.1"/>
    </source>
</evidence>